<proteinExistence type="predicted"/>
<comment type="caution">
    <text evidence="2">The sequence shown here is derived from an EMBL/GenBank/DDBJ whole genome shotgun (WGS) entry which is preliminary data.</text>
</comment>
<name>A0A371H9J6_MUCPR</name>
<gene>
    <name evidence="2" type="ORF">CR513_17576</name>
</gene>
<accession>A0A371H9J6</accession>
<evidence type="ECO:0000313" key="3">
    <source>
        <dbReference type="Proteomes" id="UP000257109"/>
    </source>
</evidence>
<dbReference type="AlphaFoldDB" id="A0A371H9J6"/>
<keyword evidence="1" id="KW-0472">Membrane</keyword>
<keyword evidence="3" id="KW-1185">Reference proteome</keyword>
<protein>
    <submittedName>
        <fullName evidence="2">Uncharacterized protein</fullName>
    </submittedName>
</protein>
<sequence>LNICFDVKKLSQFRVASISQFSPSQGLLFYSSSTVQLEAQVDVHWEIVFIHGNPLLLFILWRLLISYKFKKQYIMSKSSTKVKYRAFESFTSKVTLLTTI</sequence>
<dbReference type="EMBL" id="QJKJ01003240">
    <property type="protein sequence ID" value="RDX99383.1"/>
    <property type="molecule type" value="Genomic_DNA"/>
</dbReference>
<reference evidence="2" key="1">
    <citation type="submission" date="2018-05" db="EMBL/GenBank/DDBJ databases">
        <title>Draft genome of Mucuna pruriens seed.</title>
        <authorList>
            <person name="Nnadi N.E."/>
            <person name="Vos R."/>
            <person name="Hasami M.H."/>
            <person name="Devisetty U.K."/>
            <person name="Aguiy J.C."/>
        </authorList>
    </citation>
    <scope>NUCLEOTIDE SEQUENCE [LARGE SCALE GENOMIC DNA]</scope>
    <source>
        <strain evidence="2">JCA_2017</strain>
    </source>
</reference>
<keyword evidence="1" id="KW-1133">Transmembrane helix</keyword>
<evidence type="ECO:0000256" key="1">
    <source>
        <dbReference type="SAM" id="Phobius"/>
    </source>
</evidence>
<feature type="non-terminal residue" evidence="2">
    <location>
        <position position="1"/>
    </location>
</feature>
<keyword evidence="1" id="KW-0812">Transmembrane</keyword>
<organism evidence="2 3">
    <name type="scientific">Mucuna pruriens</name>
    <name type="common">Velvet bean</name>
    <name type="synonym">Dolichos pruriens</name>
    <dbReference type="NCBI Taxonomy" id="157652"/>
    <lineage>
        <taxon>Eukaryota</taxon>
        <taxon>Viridiplantae</taxon>
        <taxon>Streptophyta</taxon>
        <taxon>Embryophyta</taxon>
        <taxon>Tracheophyta</taxon>
        <taxon>Spermatophyta</taxon>
        <taxon>Magnoliopsida</taxon>
        <taxon>eudicotyledons</taxon>
        <taxon>Gunneridae</taxon>
        <taxon>Pentapetalae</taxon>
        <taxon>rosids</taxon>
        <taxon>fabids</taxon>
        <taxon>Fabales</taxon>
        <taxon>Fabaceae</taxon>
        <taxon>Papilionoideae</taxon>
        <taxon>50 kb inversion clade</taxon>
        <taxon>NPAAA clade</taxon>
        <taxon>indigoferoid/millettioid clade</taxon>
        <taxon>Phaseoleae</taxon>
        <taxon>Mucuna</taxon>
    </lineage>
</organism>
<feature type="transmembrane region" description="Helical" evidence="1">
    <location>
        <begin position="47"/>
        <end position="65"/>
    </location>
</feature>
<evidence type="ECO:0000313" key="2">
    <source>
        <dbReference type="EMBL" id="RDX99383.1"/>
    </source>
</evidence>
<dbReference type="Proteomes" id="UP000257109">
    <property type="component" value="Unassembled WGS sequence"/>
</dbReference>